<dbReference type="PROSITE" id="PS51192">
    <property type="entry name" value="HELICASE_ATP_BIND_1"/>
    <property type="match status" value="1"/>
</dbReference>
<dbReference type="NCBIfam" id="TIGR00348">
    <property type="entry name" value="hsdR"/>
    <property type="match status" value="1"/>
</dbReference>
<dbReference type="SMART" id="SM00487">
    <property type="entry name" value="DEXDc"/>
    <property type="match status" value="1"/>
</dbReference>
<dbReference type="CDD" id="cd18800">
    <property type="entry name" value="SF2_C_EcoR124I-like"/>
    <property type="match status" value="1"/>
</dbReference>
<evidence type="ECO:0000256" key="4">
    <source>
        <dbReference type="ARBA" id="ARBA00022741"/>
    </source>
</evidence>
<keyword evidence="4 10" id="KW-0547">Nucleotide-binding</keyword>
<dbReference type="AlphaFoldDB" id="A0A7C2PKE6"/>
<dbReference type="EC" id="3.1.21.3" evidence="10"/>
<dbReference type="PANTHER" id="PTHR30195:SF15">
    <property type="entry name" value="TYPE I RESTRICTION ENZYME HINDI ENDONUCLEASE SUBUNIT"/>
    <property type="match status" value="1"/>
</dbReference>
<dbReference type="InterPro" id="IPR014001">
    <property type="entry name" value="Helicase_ATP-bd"/>
</dbReference>
<dbReference type="EMBL" id="DSOL01000130">
    <property type="protein sequence ID" value="HEN27879.1"/>
    <property type="molecule type" value="Genomic_DNA"/>
</dbReference>
<gene>
    <name evidence="13" type="ORF">ENQ77_04335</name>
</gene>
<evidence type="ECO:0000256" key="5">
    <source>
        <dbReference type="ARBA" id="ARBA00022747"/>
    </source>
</evidence>
<dbReference type="InterPro" id="IPR027417">
    <property type="entry name" value="P-loop_NTPase"/>
</dbReference>
<dbReference type="Gene3D" id="3.90.1570.50">
    <property type="match status" value="1"/>
</dbReference>
<evidence type="ECO:0000313" key="13">
    <source>
        <dbReference type="EMBL" id="HEN27879.1"/>
    </source>
</evidence>
<sequence length="1003" mass="118117">MSIYTEKGTVEDFFIQELPSLGWRYVAPEEMKLRRKENFEEPLVIEDLKSAVKKVNTNIEFTDEDLDFIIVTLRTIPANVDGIKRFLDIFRNGLLVPLKKERKEKVIKLVDLQNVENNDFVVTRQFRLEGSKGNIRADIILLVNGIPLVLIECKSPTAEEVSWLDAYRQIKGYEEKAPELFKYVQLSIATDGEKTFYFPNAYNPEGEDFLNQWKDPYPYTKEQLKTNKLKTTIYGLLSKQNLLDIIENFTFIRKERDKTTKITARYMQFRATNRIYQRVVNTLKGIENKKFGLIWHWLGAGKTYTMAFTAWKLHHCPEAKNPSIFVIVDRKELEEQIEKDFSFIEIPIEKVNTVKHLIELLKWGKEGKRGIFLVTIEKFRPKDFTELEKQGEKIEIARENVVVLADEVHRTHYGKFSTMMRSIFKNAFIFGFTGTPLSKAERNTFQKFCPTGELYLDRYSMIDSMEDGFTVPLSYQARLPEYHLKPEQLKDLIKYEEEEIEKLTPQERRELKQKVKVIKAYVKKPERIAKIAQDITQHFKEVVEPTELKALIVTIDREACTIYKNALDQLLPEAYTEIVMTAQPNDKQPIRSYFQKIQEKYQTKDIKQIHKTIIEKFLTQKEPKILIVTDMLITGFDAKQLWTMYLDKPLKEHRILQAIGRTNRPYQNKKFGLIIDYIGILKELEKAFQNFEATDERDIKIVIRDLTKEQQTFIETLNKALKIFENIKIEDTHESLENALNVLLSPQTAKNFEETMKELMKSYEMLRGEPFLKPYLAQYTLLTKIYIAYNRRYKKQNIDELKIENLSKKTVQLIQQTIDIKTIEDNYPILPIDDKYIERIKHEKPTTGAAIDILTNIQRQAKAHPTSPFFISISADVMKTYEELRNRKIQTEEAIQKALTICQKITEWQKEEEEIGKDKHPIYETIKALIPATEKQKIVNFATNLLNNLKQQKLLFEGWQKQREARRKIKMEIRVQLLSQLKEYKDKIDELTEKIFETLEAKT</sequence>
<name>A0A7C2PKE6_UNCW3</name>
<dbReference type="GO" id="GO:0009035">
    <property type="term" value="F:type I site-specific deoxyribonuclease activity"/>
    <property type="evidence" value="ECO:0007669"/>
    <property type="project" value="UniProtKB-EC"/>
</dbReference>
<keyword evidence="3" id="KW-0540">Nuclease</keyword>
<dbReference type="GO" id="GO:0005524">
    <property type="term" value="F:ATP binding"/>
    <property type="evidence" value="ECO:0007669"/>
    <property type="project" value="UniProtKB-KW"/>
</dbReference>
<dbReference type="PANTHER" id="PTHR30195">
    <property type="entry name" value="TYPE I SITE-SPECIFIC DEOXYRIBONUCLEASE PROTEIN SUBUNIT M AND R"/>
    <property type="match status" value="1"/>
</dbReference>
<dbReference type="Pfam" id="PF18766">
    <property type="entry name" value="SWI2_SNF2"/>
    <property type="match status" value="1"/>
</dbReference>
<evidence type="ECO:0000256" key="3">
    <source>
        <dbReference type="ARBA" id="ARBA00022722"/>
    </source>
</evidence>
<evidence type="ECO:0000256" key="11">
    <source>
        <dbReference type="SAM" id="Coils"/>
    </source>
</evidence>
<evidence type="ECO:0000256" key="9">
    <source>
        <dbReference type="ARBA" id="ARBA00023125"/>
    </source>
</evidence>
<dbReference type="InterPro" id="IPR051268">
    <property type="entry name" value="Type-I_R_enzyme_R_subunit"/>
</dbReference>
<comment type="caution">
    <text evidence="13">The sequence shown here is derived from an EMBL/GenBank/DDBJ whole genome shotgun (WGS) entry which is preliminary data.</text>
</comment>
<reference evidence="13" key="1">
    <citation type="journal article" date="2020" name="mSystems">
        <title>Genome- and Community-Level Interaction Insights into Carbon Utilization and Element Cycling Functions of Hydrothermarchaeota in Hydrothermal Sediment.</title>
        <authorList>
            <person name="Zhou Z."/>
            <person name="Liu Y."/>
            <person name="Xu W."/>
            <person name="Pan J."/>
            <person name="Luo Z.H."/>
            <person name="Li M."/>
        </authorList>
    </citation>
    <scope>NUCLEOTIDE SEQUENCE [LARGE SCALE GENOMIC DNA]</scope>
    <source>
        <strain evidence="13">SpSt-34</strain>
    </source>
</reference>
<evidence type="ECO:0000256" key="1">
    <source>
        <dbReference type="ARBA" id="ARBA00000851"/>
    </source>
</evidence>
<comment type="similarity">
    <text evidence="2 10">Belongs to the HsdR family.</text>
</comment>
<organism evidence="13">
    <name type="scientific">candidate division WOR-3 bacterium</name>
    <dbReference type="NCBI Taxonomy" id="2052148"/>
    <lineage>
        <taxon>Bacteria</taxon>
        <taxon>Bacteria division WOR-3</taxon>
    </lineage>
</organism>
<evidence type="ECO:0000259" key="12">
    <source>
        <dbReference type="PROSITE" id="PS51192"/>
    </source>
</evidence>
<dbReference type="CDD" id="cd22332">
    <property type="entry name" value="HsdR_N"/>
    <property type="match status" value="1"/>
</dbReference>
<dbReference type="InterPro" id="IPR040980">
    <property type="entry name" value="SWI2_SNF2"/>
</dbReference>
<evidence type="ECO:0000256" key="7">
    <source>
        <dbReference type="ARBA" id="ARBA00022801"/>
    </source>
</evidence>
<feature type="coiled-coil region" evidence="11">
    <location>
        <begin position="974"/>
        <end position="1001"/>
    </location>
</feature>
<dbReference type="Pfam" id="PF22679">
    <property type="entry name" value="T1R_D3-like"/>
    <property type="match status" value="1"/>
</dbReference>
<comment type="catalytic activity">
    <reaction evidence="1 10">
        <text>Endonucleolytic cleavage of DNA to give random double-stranded fragments with terminal 5'-phosphates, ATP is simultaneously hydrolyzed.</text>
        <dbReference type="EC" id="3.1.21.3"/>
    </reaction>
</comment>
<dbReference type="InterPro" id="IPR055180">
    <property type="entry name" value="HsdR_RecA-like_helicase_dom_2"/>
</dbReference>
<protein>
    <recommendedName>
        <fullName evidence="10">Type I restriction enzyme endonuclease subunit</fullName>
        <shortName evidence="10">R protein</shortName>
        <ecNumber evidence="10">3.1.21.3</ecNumber>
    </recommendedName>
</protein>
<evidence type="ECO:0000256" key="6">
    <source>
        <dbReference type="ARBA" id="ARBA00022759"/>
    </source>
</evidence>
<keyword evidence="8 10" id="KW-0067">ATP-binding</keyword>
<evidence type="ECO:0000256" key="2">
    <source>
        <dbReference type="ARBA" id="ARBA00008598"/>
    </source>
</evidence>
<keyword evidence="6" id="KW-0255">Endonuclease</keyword>
<keyword evidence="11" id="KW-0175">Coiled coil</keyword>
<proteinExistence type="inferred from homology"/>
<dbReference type="Gene3D" id="3.40.50.300">
    <property type="entry name" value="P-loop containing nucleotide triphosphate hydrolases"/>
    <property type="match status" value="2"/>
</dbReference>
<keyword evidence="9 10" id="KW-0238">DNA-binding</keyword>
<feature type="domain" description="Helicase ATP-binding" evidence="12">
    <location>
        <begin position="283"/>
        <end position="454"/>
    </location>
</feature>
<keyword evidence="5 10" id="KW-0680">Restriction system</keyword>
<evidence type="ECO:0000256" key="10">
    <source>
        <dbReference type="RuleBase" id="RU364115"/>
    </source>
</evidence>
<evidence type="ECO:0000256" key="8">
    <source>
        <dbReference type="ARBA" id="ARBA00022840"/>
    </source>
</evidence>
<dbReference type="GO" id="GO:0009307">
    <property type="term" value="P:DNA restriction-modification system"/>
    <property type="evidence" value="ECO:0007669"/>
    <property type="project" value="UniProtKB-KW"/>
</dbReference>
<comment type="function">
    <text evidence="10">Subunit R is required for both nuclease and ATPase activities, but not for modification.</text>
</comment>
<dbReference type="GO" id="GO:0003677">
    <property type="term" value="F:DNA binding"/>
    <property type="evidence" value="ECO:0007669"/>
    <property type="project" value="UniProtKB-KW"/>
</dbReference>
<keyword evidence="7 10" id="KW-0378">Hydrolase</keyword>
<dbReference type="InterPro" id="IPR004473">
    <property type="entry name" value="Restrct_endonuc_typeI_HsdR"/>
</dbReference>
<comment type="subunit">
    <text evidence="10">The type I restriction/modification system is composed of three polypeptides R, M and S.</text>
</comment>
<dbReference type="Pfam" id="PF04313">
    <property type="entry name" value="HSDR_N"/>
    <property type="match status" value="1"/>
</dbReference>
<dbReference type="InterPro" id="IPR007409">
    <property type="entry name" value="Restrct_endonuc_type1_HsdR_N"/>
</dbReference>
<dbReference type="SUPFAM" id="SSF52540">
    <property type="entry name" value="P-loop containing nucleoside triphosphate hydrolases"/>
    <property type="match status" value="2"/>
</dbReference>
<accession>A0A7C2PKE6</accession>